<evidence type="ECO:0000313" key="3">
    <source>
        <dbReference type="Proteomes" id="UP000094313"/>
    </source>
</evidence>
<dbReference type="AlphaFoldDB" id="A0A1D7QN25"/>
<gene>
    <name evidence="2" type="ORF">BFS30_24545</name>
</gene>
<proteinExistence type="predicted"/>
<evidence type="ECO:0008006" key="4">
    <source>
        <dbReference type="Google" id="ProtNLM"/>
    </source>
</evidence>
<protein>
    <recommendedName>
        <fullName evidence="4">Secreted protein</fullName>
    </recommendedName>
</protein>
<keyword evidence="3" id="KW-1185">Reference proteome</keyword>
<reference evidence="2 3" key="1">
    <citation type="submission" date="2016-08" db="EMBL/GenBank/DDBJ databases">
        <authorList>
            <person name="Seilhamer J.J."/>
        </authorList>
    </citation>
    <scope>NUCLEOTIDE SEQUENCE [LARGE SCALE GENOMIC DNA]</scope>
    <source>
        <strain evidence="2 3">DX4</strain>
    </source>
</reference>
<sequence length="101" mass="10854">MNFKKIVPVFAAAITLSLTALAGTPETKHPSANKTQQDDQHTYFVISEQTIGGQVYYNVTTSNPGCPDVGSKPCEVLSDQLADSNNRIPQSAVLSVESTRN</sequence>
<dbReference type="Proteomes" id="UP000094313">
    <property type="component" value="Chromosome"/>
</dbReference>
<keyword evidence="1" id="KW-0732">Signal</keyword>
<name>A0A1D7QN25_9SPHI</name>
<dbReference type="KEGG" id="psty:BFS30_24545"/>
<feature type="chain" id="PRO_5009098891" description="Secreted protein" evidence="1">
    <location>
        <begin position="23"/>
        <end position="101"/>
    </location>
</feature>
<dbReference type="EMBL" id="CP017141">
    <property type="protein sequence ID" value="AOM80053.1"/>
    <property type="molecule type" value="Genomic_DNA"/>
</dbReference>
<evidence type="ECO:0000256" key="1">
    <source>
        <dbReference type="SAM" id="SignalP"/>
    </source>
</evidence>
<accession>A0A1D7QN25</accession>
<feature type="signal peptide" evidence="1">
    <location>
        <begin position="1"/>
        <end position="22"/>
    </location>
</feature>
<organism evidence="2 3">
    <name type="scientific">Pedobacter steynii</name>
    <dbReference type="NCBI Taxonomy" id="430522"/>
    <lineage>
        <taxon>Bacteria</taxon>
        <taxon>Pseudomonadati</taxon>
        <taxon>Bacteroidota</taxon>
        <taxon>Sphingobacteriia</taxon>
        <taxon>Sphingobacteriales</taxon>
        <taxon>Sphingobacteriaceae</taxon>
        <taxon>Pedobacter</taxon>
    </lineage>
</organism>
<evidence type="ECO:0000313" key="2">
    <source>
        <dbReference type="EMBL" id="AOM80053.1"/>
    </source>
</evidence>